<feature type="domain" description="Fibronectin type-III" evidence="2">
    <location>
        <begin position="538"/>
        <end position="649"/>
    </location>
</feature>
<evidence type="ECO:0000256" key="1">
    <source>
        <dbReference type="SAM" id="MobiDB-lite"/>
    </source>
</evidence>
<dbReference type="Gene3D" id="2.60.40.10">
    <property type="entry name" value="Immunoglobulins"/>
    <property type="match status" value="2"/>
</dbReference>
<accession>A0A1I7ZCI9</accession>
<feature type="region of interest" description="Disordered" evidence="1">
    <location>
        <begin position="461"/>
        <end position="534"/>
    </location>
</feature>
<feature type="compositionally biased region" description="Low complexity" evidence="1">
    <location>
        <begin position="53"/>
        <end position="66"/>
    </location>
</feature>
<feature type="domain" description="Fibronectin type-III" evidence="2">
    <location>
        <begin position="653"/>
        <end position="690"/>
    </location>
</feature>
<evidence type="ECO:0000259" key="2">
    <source>
        <dbReference type="PROSITE" id="PS50853"/>
    </source>
</evidence>
<feature type="compositionally biased region" description="Basic and acidic residues" evidence="1">
    <location>
        <begin position="513"/>
        <end position="534"/>
    </location>
</feature>
<feature type="compositionally biased region" description="Low complexity" evidence="1">
    <location>
        <begin position="211"/>
        <end position="225"/>
    </location>
</feature>
<dbReference type="AlphaFoldDB" id="A0A1I7ZCI9"/>
<dbReference type="InterPro" id="IPR013783">
    <property type="entry name" value="Ig-like_fold"/>
</dbReference>
<proteinExistence type="predicted"/>
<dbReference type="SUPFAM" id="SSF49265">
    <property type="entry name" value="Fibronectin type III"/>
    <property type="match status" value="1"/>
</dbReference>
<sequence length="690" mass="73154">MSPPLSGATCDSHCGLRSMTLEHVTTAFLRRRVGEILAGWRLAFHRAGPRAAQPAAATNNVPSAAARSSSDVTNNSRIRGPRLLFAHDPKPGIFCGTCAFTTPSLQYPCLVVLLVRVSVVTSELTSKDPDITGAEEVREAIWILNSARGDGRRAMTSTSTVPPTIAAAVVTTTSSVPQASEMHHNPPPLQSQSVVFSPPPVVYVARPPPSSVAVAKPPDSDCGSSSGLGGMAKNDGSSEPSSSVNSELSTGAKQRPLALPLGAPTIAVSGPSGPPGAPRSFYTMTCDANGVPACSSASYFDQVTRLFPQAGGAAPPYVSVPAGFEGNATLHDLFLHIHSGESLSLMVGSELQMISGPATIRMVGMAGLSPQALNISMPEGHVLQQVVDPDGVLRHMILSPQSVVPPTATGPIPNAAQQNVPMNGKPFPSNHFPSPSQSPPMPTPYPVVHNGGYELVDLSEPKQIGPKKLEPLADNHYSARRYTMPQRKASEEKVPVLLTNGDDISASGTPISDHADDNETTRSSESEDNDKLKERLCGLSPPKLSFVSSREARLCWEGLDTSEASSSGGPFPHIDASEFTYDVSLFEVLGQSRVCVSNFKLQSNGGNNQLTLRGLNPGREYCVTCRANLLERGLYGEPTAPLVFRTQSSVPDPPMNIRLIHRGPTWFTLSWGPAIDNGLPIRSYTIHVLK</sequence>
<organism evidence="3 4">
    <name type="scientific">Steinernema glaseri</name>
    <dbReference type="NCBI Taxonomy" id="37863"/>
    <lineage>
        <taxon>Eukaryota</taxon>
        <taxon>Metazoa</taxon>
        <taxon>Ecdysozoa</taxon>
        <taxon>Nematoda</taxon>
        <taxon>Chromadorea</taxon>
        <taxon>Rhabditida</taxon>
        <taxon>Tylenchina</taxon>
        <taxon>Panagrolaimomorpha</taxon>
        <taxon>Strongyloidoidea</taxon>
        <taxon>Steinernematidae</taxon>
        <taxon>Steinernema</taxon>
    </lineage>
</organism>
<dbReference type="CDD" id="cd00063">
    <property type="entry name" value="FN3"/>
    <property type="match status" value="1"/>
</dbReference>
<reference evidence="4" key="1">
    <citation type="submission" date="2016-11" db="UniProtKB">
        <authorList>
            <consortium name="WormBaseParasite"/>
        </authorList>
    </citation>
    <scope>IDENTIFICATION</scope>
</reference>
<dbReference type="InterPro" id="IPR036116">
    <property type="entry name" value="FN3_sf"/>
</dbReference>
<keyword evidence="3" id="KW-1185">Reference proteome</keyword>
<feature type="compositionally biased region" description="Low complexity" evidence="1">
    <location>
        <begin position="237"/>
        <end position="249"/>
    </location>
</feature>
<evidence type="ECO:0000313" key="4">
    <source>
        <dbReference type="WBParaSite" id="L893_g25155.t1"/>
    </source>
</evidence>
<dbReference type="Proteomes" id="UP000095287">
    <property type="component" value="Unplaced"/>
</dbReference>
<feature type="region of interest" description="Disordered" evidence="1">
    <location>
        <begin position="210"/>
        <end position="252"/>
    </location>
</feature>
<evidence type="ECO:0000313" key="3">
    <source>
        <dbReference type="Proteomes" id="UP000095287"/>
    </source>
</evidence>
<dbReference type="InterPro" id="IPR003961">
    <property type="entry name" value="FN3_dom"/>
</dbReference>
<dbReference type="WBParaSite" id="L893_g25155.t1">
    <property type="protein sequence ID" value="L893_g25155.t1"/>
    <property type="gene ID" value="L893_g25155"/>
</dbReference>
<name>A0A1I7ZCI9_9BILA</name>
<feature type="region of interest" description="Disordered" evidence="1">
    <location>
        <begin position="53"/>
        <end position="74"/>
    </location>
</feature>
<dbReference type="PROSITE" id="PS50853">
    <property type="entry name" value="FN3"/>
    <property type="match status" value="2"/>
</dbReference>
<protein>
    <submittedName>
        <fullName evidence="4">Fibronectin type-III domain-containing protein</fullName>
    </submittedName>
</protein>